<name>H2ZR36_CIOSA</name>
<dbReference type="eggNOG" id="KOG4391">
    <property type="taxonomic scope" value="Eukaryota"/>
</dbReference>
<dbReference type="SUPFAM" id="SSF53474">
    <property type="entry name" value="alpha/beta-Hydrolases"/>
    <property type="match status" value="1"/>
</dbReference>
<evidence type="ECO:0000313" key="5">
    <source>
        <dbReference type="Ensembl" id="ENSCSAVP00000020052.1"/>
    </source>
</evidence>
<dbReference type="GO" id="GO:0016020">
    <property type="term" value="C:membrane"/>
    <property type="evidence" value="ECO:0007669"/>
    <property type="project" value="TreeGrafter"/>
</dbReference>
<evidence type="ECO:0000256" key="2">
    <source>
        <dbReference type="ARBA" id="ARBA00040125"/>
    </source>
</evidence>
<dbReference type="Pfam" id="PF00561">
    <property type="entry name" value="Abhydrolase_1"/>
    <property type="match status" value="1"/>
</dbReference>
<dbReference type="InterPro" id="IPR029058">
    <property type="entry name" value="AB_hydrolase_fold"/>
</dbReference>
<dbReference type="HOGENOM" id="CLU_029375_2_0_1"/>
<feature type="domain" description="AB hydrolase-1" evidence="4">
    <location>
        <begin position="74"/>
        <end position="205"/>
    </location>
</feature>
<dbReference type="Gene3D" id="3.40.50.1820">
    <property type="entry name" value="alpha/beta hydrolase"/>
    <property type="match status" value="1"/>
</dbReference>
<dbReference type="InParanoid" id="H2ZR36"/>
<evidence type="ECO:0000259" key="4">
    <source>
        <dbReference type="Pfam" id="PF00561"/>
    </source>
</evidence>
<dbReference type="Ensembl" id="ENSCSAVT00000020266.1">
    <property type="protein sequence ID" value="ENSCSAVP00000020052.1"/>
    <property type="gene ID" value="ENSCSAVG00000011772.1"/>
</dbReference>
<comment type="similarity">
    <text evidence="1">Belongs to the serine esterase family.</text>
</comment>
<dbReference type="STRING" id="51511.ENSCSAVP00000020052"/>
<proteinExistence type="inferred from homology"/>
<dbReference type="FunCoup" id="H2ZR36">
    <property type="interactions" value="202"/>
</dbReference>
<keyword evidence="6" id="KW-1185">Reference proteome</keyword>
<dbReference type="GeneTree" id="ENSGT00940000158114"/>
<dbReference type="InterPro" id="IPR000073">
    <property type="entry name" value="AB_hydrolase_1"/>
</dbReference>
<organism evidence="5 6">
    <name type="scientific">Ciona savignyi</name>
    <name type="common">Pacific transparent sea squirt</name>
    <dbReference type="NCBI Taxonomy" id="51511"/>
    <lineage>
        <taxon>Eukaryota</taxon>
        <taxon>Metazoa</taxon>
        <taxon>Chordata</taxon>
        <taxon>Tunicata</taxon>
        <taxon>Ascidiacea</taxon>
        <taxon>Phlebobranchia</taxon>
        <taxon>Cionidae</taxon>
        <taxon>Ciona</taxon>
    </lineage>
</organism>
<evidence type="ECO:0000256" key="1">
    <source>
        <dbReference type="ARBA" id="ARBA00006584"/>
    </source>
</evidence>
<sequence>YVYVLTILTLFFGVLYKCQDMLLYHPTMPPSARIYTPLPPPSFLHEDLFITTSDNIQLHAYFIKQEESRIDDAPTLVYFHGNAGNIGSPSYIPLYMTCAVNILMVEYRGYGRSGGSPSEQGLYLDGEAALLYLFDRPDINIRKVVLLGHSLGGAVAIHLAARSDFADRIAAVIVENSFTDIQSVASHLFRNILPFLAYLPRWALKNKFESASKISDIRCPLLVVYGDSDEVVPSEMSRALHESARNSRSAIVEIPNGTHNDTWCVSPLYRVSIALFLRKVFDPSEDHREPQSSEDRVSLS</sequence>
<evidence type="ECO:0000256" key="3">
    <source>
        <dbReference type="ARBA" id="ARBA00042701"/>
    </source>
</evidence>
<reference evidence="5" key="3">
    <citation type="submission" date="2025-09" db="UniProtKB">
        <authorList>
            <consortium name="Ensembl"/>
        </authorList>
    </citation>
    <scope>IDENTIFICATION</scope>
</reference>
<dbReference type="Proteomes" id="UP000007875">
    <property type="component" value="Unassembled WGS sequence"/>
</dbReference>
<dbReference type="PANTHER" id="PTHR12277:SF81">
    <property type="entry name" value="PROTEIN ABHD13"/>
    <property type="match status" value="1"/>
</dbReference>
<reference evidence="5" key="2">
    <citation type="submission" date="2025-08" db="UniProtKB">
        <authorList>
            <consortium name="Ensembl"/>
        </authorList>
    </citation>
    <scope>IDENTIFICATION</scope>
</reference>
<accession>H2ZR36</accession>
<reference evidence="6" key="1">
    <citation type="submission" date="2003-08" db="EMBL/GenBank/DDBJ databases">
        <authorList>
            <person name="Birren B."/>
            <person name="Nusbaum C."/>
            <person name="Abebe A."/>
            <person name="Abouelleil A."/>
            <person name="Adekoya E."/>
            <person name="Ait-zahra M."/>
            <person name="Allen N."/>
            <person name="Allen T."/>
            <person name="An P."/>
            <person name="Anderson M."/>
            <person name="Anderson S."/>
            <person name="Arachchi H."/>
            <person name="Armbruster J."/>
            <person name="Bachantsang P."/>
            <person name="Baldwin J."/>
            <person name="Barry A."/>
            <person name="Bayul T."/>
            <person name="Blitshsteyn B."/>
            <person name="Bloom T."/>
            <person name="Blye J."/>
            <person name="Boguslavskiy L."/>
            <person name="Borowsky M."/>
            <person name="Boukhgalter B."/>
            <person name="Brunache A."/>
            <person name="Butler J."/>
            <person name="Calixte N."/>
            <person name="Calvo S."/>
            <person name="Camarata J."/>
            <person name="Campo K."/>
            <person name="Chang J."/>
            <person name="Cheshatsang Y."/>
            <person name="Citroen M."/>
            <person name="Collymore A."/>
            <person name="Considine T."/>
            <person name="Cook A."/>
            <person name="Cooke P."/>
            <person name="Corum B."/>
            <person name="Cuomo C."/>
            <person name="David R."/>
            <person name="Dawoe T."/>
            <person name="Degray S."/>
            <person name="Dodge S."/>
            <person name="Dooley K."/>
            <person name="Dorje P."/>
            <person name="Dorjee K."/>
            <person name="Dorris L."/>
            <person name="Duffey N."/>
            <person name="Dupes A."/>
            <person name="Elkins T."/>
            <person name="Engels R."/>
            <person name="Erickson J."/>
            <person name="Farina A."/>
            <person name="Faro S."/>
            <person name="Ferreira P."/>
            <person name="Fischer H."/>
            <person name="Fitzgerald M."/>
            <person name="Foley K."/>
            <person name="Gage D."/>
            <person name="Galagan J."/>
            <person name="Gearin G."/>
            <person name="Gnerre S."/>
            <person name="Gnirke A."/>
            <person name="Goyette A."/>
            <person name="Graham J."/>
            <person name="Grandbois E."/>
            <person name="Gyaltsen K."/>
            <person name="Hafez N."/>
            <person name="Hagopian D."/>
            <person name="Hagos B."/>
            <person name="Hall J."/>
            <person name="Hatcher B."/>
            <person name="Heller A."/>
            <person name="Higgins H."/>
            <person name="Honan T."/>
            <person name="Horn A."/>
            <person name="Houde N."/>
            <person name="Hughes L."/>
            <person name="Hulme W."/>
            <person name="Husby E."/>
            <person name="Iliev I."/>
            <person name="Jaffe D."/>
            <person name="Jones C."/>
            <person name="Kamal M."/>
            <person name="Kamat A."/>
            <person name="Kamvysselis M."/>
            <person name="Karlsson E."/>
            <person name="Kells C."/>
            <person name="Kieu A."/>
            <person name="Kisner P."/>
            <person name="Kodira C."/>
            <person name="Kulbokas E."/>
            <person name="Labutti K."/>
            <person name="Lama D."/>
            <person name="Landers T."/>
            <person name="Leger J."/>
            <person name="Levine S."/>
            <person name="Lewis D."/>
            <person name="Lewis T."/>
            <person name="Lindblad-toh K."/>
            <person name="Liu X."/>
            <person name="Lokyitsang T."/>
            <person name="Lokyitsang Y."/>
            <person name="Lucien O."/>
            <person name="Lui A."/>
            <person name="Ma L.J."/>
            <person name="Mabbitt R."/>
            <person name="Macdonald J."/>
            <person name="Maclean C."/>
            <person name="Major J."/>
            <person name="Manning J."/>
            <person name="Marabella R."/>
            <person name="Maru K."/>
            <person name="Matthews C."/>
            <person name="Mauceli E."/>
            <person name="Mccarthy M."/>
            <person name="Mcdonough S."/>
            <person name="Mcghee T."/>
            <person name="Meldrim J."/>
            <person name="Meneus L."/>
            <person name="Mesirov J."/>
            <person name="Mihalev A."/>
            <person name="Mihova T."/>
            <person name="Mikkelsen T."/>
            <person name="Mlenga V."/>
            <person name="Moru K."/>
            <person name="Mozes J."/>
            <person name="Mulrain L."/>
            <person name="Munson G."/>
            <person name="Naylor J."/>
            <person name="Newes C."/>
            <person name="Nguyen C."/>
            <person name="Nguyen N."/>
            <person name="Nguyen T."/>
            <person name="Nicol R."/>
            <person name="Nielsen C."/>
            <person name="Nizzari M."/>
            <person name="Norbu C."/>
            <person name="Norbu N."/>
            <person name="O'donnell P."/>
            <person name="Okoawo O."/>
            <person name="O'leary S."/>
            <person name="Omotosho B."/>
            <person name="O'neill K."/>
            <person name="Osman S."/>
            <person name="Parker S."/>
            <person name="Perrin D."/>
            <person name="Phunkhang P."/>
            <person name="Piqani B."/>
            <person name="Purcell S."/>
            <person name="Rachupka T."/>
            <person name="Ramasamy U."/>
            <person name="Rameau R."/>
            <person name="Ray V."/>
            <person name="Raymond C."/>
            <person name="Retta R."/>
            <person name="Richardson S."/>
            <person name="Rise C."/>
            <person name="Rodriguez J."/>
            <person name="Rogers J."/>
            <person name="Rogov P."/>
            <person name="Rutman M."/>
            <person name="Schupbach R."/>
            <person name="Seaman C."/>
            <person name="Settipalli S."/>
            <person name="Sharpe T."/>
            <person name="Sheridan J."/>
            <person name="Sherpa N."/>
            <person name="Shi J."/>
            <person name="Smirnov S."/>
            <person name="Smith C."/>
            <person name="Sougnez C."/>
            <person name="Spencer B."/>
            <person name="Stalker J."/>
            <person name="Stange-thomann N."/>
            <person name="Stavropoulos S."/>
            <person name="Stetson K."/>
            <person name="Stone C."/>
            <person name="Stone S."/>
            <person name="Stubbs M."/>
            <person name="Talamas J."/>
            <person name="Tchuinga P."/>
            <person name="Tenzing P."/>
            <person name="Tesfaye S."/>
            <person name="Theodore J."/>
            <person name="Thoulutsang Y."/>
            <person name="Topham K."/>
            <person name="Towey S."/>
            <person name="Tsamla T."/>
            <person name="Tsomo N."/>
            <person name="Vallee D."/>
            <person name="Vassiliev H."/>
            <person name="Venkataraman V."/>
            <person name="Vinson J."/>
            <person name="Vo A."/>
            <person name="Wade C."/>
            <person name="Wang S."/>
            <person name="Wangchuk T."/>
            <person name="Wangdi T."/>
            <person name="Whittaker C."/>
            <person name="Wilkinson J."/>
            <person name="Wu Y."/>
            <person name="Wyman D."/>
            <person name="Yadav S."/>
            <person name="Yang S."/>
            <person name="Yang X."/>
            <person name="Yeager S."/>
            <person name="Yee E."/>
            <person name="Young G."/>
            <person name="Zainoun J."/>
            <person name="Zembeck L."/>
            <person name="Zimmer A."/>
            <person name="Zody M."/>
            <person name="Lander E."/>
        </authorList>
    </citation>
    <scope>NUCLEOTIDE SEQUENCE [LARGE SCALE GENOMIC DNA]</scope>
</reference>
<dbReference type="AlphaFoldDB" id="H2ZR36"/>
<protein>
    <recommendedName>
        <fullName evidence="2">Protein ABHD13</fullName>
    </recommendedName>
    <alternativeName>
        <fullName evidence="3">Alpha/beta hydrolase domain-containing protein 13</fullName>
    </alternativeName>
</protein>
<dbReference type="PANTHER" id="PTHR12277">
    <property type="entry name" value="ALPHA/BETA HYDROLASE DOMAIN-CONTAINING PROTEIN"/>
    <property type="match status" value="1"/>
</dbReference>
<dbReference type="OMA" id="IAQVFYK"/>
<dbReference type="GO" id="GO:0008474">
    <property type="term" value="F:palmitoyl-(protein) hydrolase activity"/>
    <property type="evidence" value="ECO:0007669"/>
    <property type="project" value="TreeGrafter"/>
</dbReference>
<evidence type="ECO:0000313" key="6">
    <source>
        <dbReference type="Proteomes" id="UP000007875"/>
    </source>
</evidence>